<dbReference type="InterPro" id="IPR004332">
    <property type="entry name" value="Transposase_MuDR"/>
</dbReference>
<dbReference type="PANTHER" id="PTHR31973">
    <property type="entry name" value="POLYPROTEIN, PUTATIVE-RELATED"/>
    <property type="match status" value="1"/>
</dbReference>
<gene>
    <name evidence="2" type="ORF">C5167_036967</name>
</gene>
<dbReference type="AlphaFoldDB" id="A0A4Y7I5G0"/>
<reference evidence="2 3" key="1">
    <citation type="journal article" date="2018" name="Science">
        <title>The opium poppy genome and morphinan production.</title>
        <authorList>
            <person name="Guo L."/>
            <person name="Winzer T."/>
            <person name="Yang X."/>
            <person name="Li Y."/>
            <person name="Ning Z."/>
            <person name="He Z."/>
            <person name="Teodor R."/>
            <person name="Lu Y."/>
            <person name="Bowser T.A."/>
            <person name="Graham I.A."/>
            <person name="Ye K."/>
        </authorList>
    </citation>
    <scope>NUCLEOTIDE SEQUENCE [LARGE SCALE GENOMIC DNA]</scope>
    <source>
        <strain evidence="3">cv. HN1</strain>
        <tissue evidence="2">Leaves</tissue>
    </source>
</reference>
<dbReference type="OrthoDB" id="1923323at2759"/>
<feature type="domain" description="Transposase MuDR plant" evidence="1">
    <location>
        <begin position="75"/>
        <end position="140"/>
    </location>
</feature>
<accession>A0A4Y7I5G0</accession>
<evidence type="ECO:0000259" key="1">
    <source>
        <dbReference type="Pfam" id="PF03108"/>
    </source>
</evidence>
<dbReference type="EMBL" id="CM010715">
    <property type="protein sequence ID" value="RZC44024.1"/>
    <property type="molecule type" value="Genomic_DNA"/>
</dbReference>
<dbReference type="Proteomes" id="UP000316621">
    <property type="component" value="Chromosome 1"/>
</dbReference>
<evidence type="ECO:0000313" key="2">
    <source>
        <dbReference type="EMBL" id="RZC44024.1"/>
    </source>
</evidence>
<dbReference type="Gramene" id="RZC44024">
    <property type="protein sequence ID" value="RZC44024"/>
    <property type="gene ID" value="C5167_036967"/>
</dbReference>
<keyword evidence="3" id="KW-1185">Reference proteome</keyword>
<dbReference type="OMA" id="WFIFASK"/>
<dbReference type="Pfam" id="PF03108">
    <property type="entry name" value="DBD_Tnp_Mut"/>
    <property type="match status" value="1"/>
</dbReference>
<protein>
    <recommendedName>
        <fullName evidence="1">Transposase MuDR plant domain-containing protein</fullName>
    </recommendedName>
</protein>
<evidence type="ECO:0000313" key="3">
    <source>
        <dbReference type="Proteomes" id="UP000316621"/>
    </source>
</evidence>
<dbReference type="PANTHER" id="PTHR31973:SF187">
    <property type="entry name" value="MUTATOR TRANSPOSASE MUDRA PROTEIN"/>
    <property type="match status" value="1"/>
</dbReference>
<proteinExistence type="predicted"/>
<name>A0A4Y7I5G0_PAPSO</name>
<organism evidence="2 3">
    <name type="scientific">Papaver somniferum</name>
    <name type="common">Opium poppy</name>
    <dbReference type="NCBI Taxonomy" id="3469"/>
    <lineage>
        <taxon>Eukaryota</taxon>
        <taxon>Viridiplantae</taxon>
        <taxon>Streptophyta</taxon>
        <taxon>Embryophyta</taxon>
        <taxon>Tracheophyta</taxon>
        <taxon>Spermatophyta</taxon>
        <taxon>Magnoliopsida</taxon>
        <taxon>Ranunculales</taxon>
        <taxon>Papaveraceae</taxon>
        <taxon>Papaveroideae</taxon>
        <taxon>Papaver</taxon>
    </lineage>
</organism>
<sequence>MNGPAAEMNGPVNGDDVMLGEGDSVADFYANRGPVELNEDEQVSWQLQFGQYANDPEDLTLPDEEIVEPTHGEFCVGMAFLNKQAFKNHLREYCVLEHFVFKLRKSEPHRVYTDCYYKESHGCMWKVTARKLLDENTFTVRKANLVHACNGCEEPNKNKKCNAAFVAEHLKKTMKPCEEIPKPRQICDYLIWGDLNVEIPYWLACEARVLLLQQENGCYEKSYNHIPSLCEVITALNPGSIANYTFSTDEKGNRFESLTISFFSPNW</sequence>